<comment type="function">
    <text evidence="2">Also able to convert testosterone (T) into 5-alpha-dihydrotestosterone (DHT).</text>
</comment>
<dbReference type="EC" id="1.3.1.22" evidence="2"/>
<dbReference type="PANTHER" id="PTHR14624">
    <property type="entry name" value="DFG10 PROTEIN"/>
    <property type="match status" value="1"/>
</dbReference>
<keyword evidence="2" id="KW-0812">Transmembrane</keyword>
<dbReference type="GeneTree" id="ENSGT00500000044920"/>
<dbReference type="InParanoid" id="A0A2I3TQR1"/>
<dbReference type="GO" id="GO:0006488">
    <property type="term" value="P:dolichol-linked oligosaccharide biosynthetic process"/>
    <property type="evidence" value="ECO:0007669"/>
    <property type="project" value="UniProtKB-UniRule"/>
</dbReference>
<protein>
    <recommendedName>
        <fullName evidence="2">Polyprenal reductase</fullName>
        <ecNumber evidence="2">1.3.1.22</ecNumber>
        <ecNumber evidence="2">1.3.1.94</ecNumber>
    </recommendedName>
</protein>
<dbReference type="InterPro" id="IPR039698">
    <property type="entry name" value="Dfg10/SRD5A3"/>
</dbReference>
<accession>A0A2I3TQR1</accession>
<dbReference type="EMBL" id="AACZ04032650">
    <property type="status" value="NOT_ANNOTATED_CDS"/>
    <property type="molecule type" value="Genomic_DNA"/>
</dbReference>
<dbReference type="AlphaFoldDB" id="A0A2I3TQR1"/>
<reference evidence="3" key="3">
    <citation type="submission" date="2025-09" db="UniProtKB">
        <authorList>
            <consortium name="Ensembl"/>
        </authorList>
    </citation>
    <scope>IDENTIFICATION</scope>
</reference>
<comment type="catalytic activity">
    <reaction evidence="2">
        <text>a 3-oxo-5alpha-steroid + NADP(+) = a 3-oxo-Delta(4)-steroid + NADPH + H(+)</text>
        <dbReference type="Rhea" id="RHEA:54384"/>
        <dbReference type="ChEBI" id="CHEBI:13601"/>
        <dbReference type="ChEBI" id="CHEBI:15378"/>
        <dbReference type="ChEBI" id="CHEBI:47909"/>
        <dbReference type="ChEBI" id="CHEBI:57783"/>
        <dbReference type="ChEBI" id="CHEBI:58349"/>
        <dbReference type="EC" id="1.3.1.22"/>
    </reaction>
</comment>
<name>A0A2I3TQR1_PANTR</name>
<comment type="function">
    <text evidence="2">Plays a key role in early steps of protein N-linked glycosylation by being involved in the conversion of polyprenol into dolichol. Acts as a polyprenal reductase that mediates the reduction of polyprenal into dolichal in a NADP-dependent mechanism. Dolichols are required for the synthesis of dolichol-linked monosaccharides and the oligosaccharide precursor used for N-glycosylation.</text>
</comment>
<reference evidence="3 4" key="1">
    <citation type="journal article" date="2005" name="Nature">
        <title>Initial sequence of the chimpanzee genome and comparison with the human genome.</title>
        <authorList>
            <consortium name="Chimpanzee sequencing and analysis consortium"/>
        </authorList>
    </citation>
    <scope>NUCLEOTIDE SEQUENCE [LARGE SCALE GENOMIC DNA]</scope>
</reference>
<feature type="transmembrane region" description="Helical" evidence="2">
    <location>
        <begin position="133"/>
        <end position="151"/>
    </location>
</feature>
<feature type="transmembrane region" description="Helical" evidence="2">
    <location>
        <begin position="72"/>
        <end position="95"/>
    </location>
</feature>
<sequence>MASSGRAELWALNRLRLLWLTPAAAFLLTLLLQLLPLGLLLGRAFFQDLIRFGKTSVGGPPRPAACLLWNGFLLWCLTPSLFLAASFPSWLYGLLRILRAAQFQGGKLALSAFLVLVFPWLRISVFSNGTTHIVQYCFGLAYYVLVGLSVLSQVPMDSRNAYVIGKKLLIQVRWFHILGMMIFIWPSAHQYKCHVILGNLRVNKAGVVIHCNHRIPFGDWFELVTYVFFNPALPAFLSHKFYKSKFVSYPKHRKAFLSFLF</sequence>
<dbReference type="GO" id="GO:0016095">
    <property type="term" value="P:polyprenol catabolic process"/>
    <property type="evidence" value="ECO:0007669"/>
    <property type="project" value="UniProtKB-UniRule"/>
</dbReference>
<keyword evidence="2" id="KW-0560">Oxidoreductase</keyword>
<keyword evidence="2" id="KW-0521">NADP</keyword>
<dbReference type="GO" id="GO:0005783">
    <property type="term" value="C:endoplasmic reticulum"/>
    <property type="evidence" value="ECO:0000318"/>
    <property type="project" value="GO_Central"/>
</dbReference>
<organism evidence="3 4">
    <name type="scientific">Pan troglodytes</name>
    <name type="common">Chimpanzee</name>
    <dbReference type="NCBI Taxonomy" id="9598"/>
    <lineage>
        <taxon>Eukaryota</taxon>
        <taxon>Metazoa</taxon>
        <taxon>Chordata</taxon>
        <taxon>Craniata</taxon>
        <taxon>Vertebrata</taxon>
        <taxon>Euteleostomi</taxon>
        <taxon>Mammalia</taxon>
        <taxon>Eutheria</taxon>
        <taxon>Euarchontoglires</taxon>
        <taxon>Primates</taxon>
        <taxon>Haplorrhini</taxon>
        <taxon>Catarrhini</taxon>
        <taxon>Hominidae</taxon>
        <taxon>Pan</taxon>
    </lineage>
</organism>
<dbReference type="GO" id="GO:0005789">
    <property type="term" value="C:endoplasmic reticulum membrane"/>
    <property type="evidence" value="ECO:0007669"/>
    <property type="project" value="UniProtKB-SubCell"/>
</dbReference>
<dbReference type="GO" id="GO:0102389">
    <property type="term" value="F:polyprenol reductase activity"/>
    <property type="evidence" value="ECO:0000318"/>
    <property type="project" value="GO_Central"/>
</dbReference>
<feature type="transmembrane region" description="Helical" evidence="2">
    <location>
        <begin position="107"/>
        <end position="127"/>
    </location>
</feature>
<dbReference type="UniPathway" id="UPA00378"/>
<keyword evidence="2" id="KW-0256">Endoplasmic reticulum</keyword>
<dbReference type="PANTHER" id="PTHR14624:SF0">
    <property type="entry name" value="POLYPRENOL REDUCTASE"/>
    <property type="match status" value="1"/>
</dbReference>
<dbReference type="GO" id="GO:0160198">
    <property type="term" value="F:polyprenal reductase activity"/>
    <property type="evidence" value="ECO:0007669"/>
    <property type="project" value="UniProtKB-EC"/>
</dbReference>
<keyword evidence="2" id="KW-1133">Transmembrane helix</keyword>
<comment type="subcellular location">
    <subcellularLocation>
        <location evidence="2">Endoplasmic reticulum membrane</location>
    </subcellularLocation>
</comment>
<evidence type="ECO:0000256" key="1">
    <source>
        <dbReference type="ARBA" id="ARBA00049397"/>
    </source>
</evidence>
<dbReference type="Ensembl" id="ENSPTRT00000085944.1">
    <property type="protein sequence ID" value="ENSPTRP00000091576.1"/>
    <property type="gene ID" value="ENSPTRG00000052589.1"/>
</dbReference>
<keyword evidence="4" id="KW-1185">Reference proteome</keyword>
<evidence type="ECO:0000256" key="2">
    <source>
        <dbReference type="RuleBase" id="RU367081"/>
    </source>
</evidence>
<comment type="pathway">
    <text evidence="2">Protein modification; protein glycosylation.</text>
</comment>
<comment type="similarity">
    <text evidence="2">Belongs to the steroid 5-alpha reductase family. Polyprenal reductase subfamily.</text>
</comment>
<comment type="catalytic activity">
    <reaction evidence="1">
        <text>17beta-hydroxy-5alpha-androstan-3-one + NADP(+) = testosterone + NADPH + H(+)</text>
        <dbReference type="Rhea" id="RHEA:50820"/>
        <dbReference type="ChEBI" id="CHEBI:15378"/>
        <dbReference type="ChEBI" id="CHEBI:16330"/>
        <dbReference type="ChEBI" id="CHEBI:17347"/>
        <dbReference type="ChEBI" id="CHEBI:57783"/>
        <dbReference type="ChEBI" id="CHEBI:58349"/>
        <dbReference type="EC" id="1.3.1.22"/>
    </reaction>
    <physiologicalReaction direction="right-to-left" evidence="1">
        <dbReference type="Rhea" id="RHEA:50822"/>
    </physiologicalReaction>
</comment>
<evidence type="ECO:0000313" key="3">
    <source>
        <dbReference type="Ensembl" id="ENSPTRP00000091576.1"/>
    </source>
</evidence>
<reference evidence="3" key="2">
    <citation type="submission" date="2025-08" db="UniProtKB">
        <authorList>
            <consortium name="Ensembl"/>
        </authorList>
    </citation>
    <scope>IDENTIFICATION</scope>
</reference>
<dbReference type="GO" id="GO:0047751">
    <property type="term" value="F:3-oxo-5-alpha-steroid 4-dehydrogenase (NADP+) activity"/>
    <property type="evidence" value="ECO:0007669"/>
    <property type="project" value="UniProtKB-UniRule"/>
</dbReference>
<keyword evidence="2" id="KW-0472">Membrane</keyword>
<dbReference type="EC" id="1.3.1.94" evidence="2"/>
<dbReference type="Proteomes" id="UP000002277">
    <property type="component" value="Chromosome 11"/>
</dbReference>
<comment type="catalytic activity">
    <reaction evidence="2">
        <text>a di-trans,poly-cis-dolichal + NADP(+) = a di-trans,poly-cis-polyprenal + NADPH + H(+)</text>
        <dbReference type="Rhea" id="RHEA:80727"/>
        <dbReference type="Rhea" id="RHEA-COMP:19536"/>
        <dbReference type="Rhea" id="RHEA-COMP:19537"/>
        <dbReference type="ChEBI" id="CHEBI:15378"/>
        <dbReference type="ChEBI" id="CHEBI:57783"/>
        <dbReference type="ChEBI" id="CHEBI:58349"/>
        <dbReference type="ChEBI" id="CHEBI:231623"/>
        <dbReference type="ChEBI" id="CHEBI:231637"/>
        <dbReference type="EC" id="1.3.1.94"/>
    </reaction>
    <physiologicalReaction direction="right-to-left" evidence="2">
        <dbReference type="Rhea" id="RHEA:80729"/>
    </physiologicalReaction>
</comment>
<proteinExistence type="inferred from homology"/>
<feature type="transmembrane region" description="Helical" evidence="2">
    <location>
        <begin position="172"/>
        <end position="188"/>
    </location>
</feature>
<evidence type="ECO:0000313" key="4">
    <source>
        <dbReference type="Proteomes" id="UP000002277"/>
    </source>
</evidence>